<proteinExistence type="predicted"/>
<gene>
    <name evidence="1" type="ORF">ACFFLS_13310</name>
</gene>
<evidence type="ECO:0000313" key="2">
    <source>
        <dbReference type="Proteomes" id="UP001589734"/>
    </source>
</evidence>
<reference evidence="1 2" key="1">
    <citation type="submission" date="2024-09" db="EMBL/GenBank/DDBJ databases">
        <authorList>
            <person name="Sun Q."/>
            <person name="Mori K."/>
        </authorList>
    </citation>
    <scope>NUCLEOTIDE SEQUENCE [LARGE SCALE GENOMIC DNA]</scope>
    <source>
        <strain evidence="1 2">CGMCC 1.12926</strain>
    </source>
</reference>
<protein>
    <recommendedName>
        <fullName evidence="3">DUF4935 domain-containing protein</fullName>
    </recommendedName>
</protein>
<sequence length="502" mass="59018">MIKIYVDWNIMSGMRSNHFPELLSILLNNDKFLCLYSTSHISDIFRSYSDDEEQKARIQDDLEFITKITNDFCLFNDGKNIILDQYDPQELLDSRIEESDIFSDLSIDNLFKSDSDDPALNSLLEYFKTTLKSLELDSVFKEAFENPESAKILNDIFPGLKDDLTMNGFFNSFSKMNYNLNETEGYKDLRQIVQKIGVNSGHFNENKDPFELIDNSYKKKGIENFKSNEYLPKGKNAPEWYDEIMNEYLYLDMHGYKSDKVKVSEKEKNTFSNTTDDASHTAFASICSFYLTNDDKNYLKTKAVYKKLSIETKVLKPAEFIEYYNEYLNYNSISDHFKSLFEIFTKPIFYDTDNDEGEYFGKFAYPNEYFFNFFNKIWVPVNKGEDYFYFTLSTVPPNPSKIYTAFKEIESLVRMFYEAFGPDKNGLELFEISEIQNEIWGGRHWLSDVGEIKLVRINGWLQLYYNNEEIKKKIADVKLASNDSLIKRLLKGYKRYFKSKSV</sequence>
<dbReference type="RefSeq" id="WP_379682068.1">
    <property type="nucleotide sequence ID" value="NZ_JBHLYW010000009.1"/>
</dbReference>
<comment type="caution">
    <text evidence="1">The sequence shown here is derived from an EMBL/GenBank/DDBJ whole genome shotgun (WGS) entry which is preliminary data.</text>
</comment>
<dbReference type="Proteomes" id="UP001589734">
    <property type="component" value="Unassembled WGS sequence"/>
</dbReference>
<dbReference type="EMBL" id="JBHLYW010000009">
    <property type="protein sequence ID" value="MFC0078023.1"/>
    <property type="molecule type" value="Genomic_DNA"/>
</dbReference>
<evidence type="ECO:0000313" key="1">
    <source>
        <dbReference type="EMBL" id="MFC0078023.1"/>
    </source>
</evidence>
<organism evidence="1 2">
    <name type="scientific">Flavobacterium procerum</name>
    <dbReference type="NCBI Taxonomy" id="1455569"/>
    <lineage>
        <taxon>Bacteria</taxon>
        <taxon>Pseudomonadati</taxon>
        <taxon>Bacteroidota</taxon>
        <taxon>Flavobacteriia</taxon>
        <taxon>Flavobacteriales</taxon>
        <taxon>Flavobacteriaceae</taxon>
        <taxon>Flavobacterium</taxon>
    </lineage>
</organism>
<accession>A0ABV6BRE1</accession>
<keyword evidence="2" id="KW-1185">Reference proteome</keyword>
<name>A0ABV6BRE1_9FLAO</name>
<evidence type="ECO:0008006" key="3">
    <source>
        <dbReference type="Google" id="ProtNLM"/>
    </source>
</evidence>